<keyword evidence="3" id="KW-1185">Reference proteome</keyword>
<dbReference type="OrthoDB" id="28868at2759"/>
<dbReference type="EMBL" id="JAGFBS010000002">
    <property type="protein sequence ID" value="KAG6380897.1"/>
    <property type="molecule type" value="Genomic_DNA"/>
</dbReference>
<dbReference type="InterPro" id="IPR011722">
    <property type="entry name" value="Hemimethylated_DNA-bd_dom"/>
</dbReference>
<dbReference type="Pfam" id="PF13369">
    <property type="entry name" value="Transglut_core2"/>
    <property type="match status" value="1"/>
</dbReference>
<dbReference type="Pfam" id="PF08755">
    <property type="entry name" value="YccV-like"/>
    <property type="match status" value="1"/>
</dbReference>
<accession>A0A8I2Z1D0</accession>
<protein>
    <submittedName>
        <fullName evidence="2">YccV-like-domain-containing protein</fullName>
    </submittedName>
</protein>
<dbReference type="InterPro" id="IPR036623">
    <property type="entry name" value="Hemimethylated_DNA-bd_sf"/>
</dbReference>
<reference evidence="2" key="1">
    <citation type="submission" date="2021-03" db="EMBL/GenBank/DDBJ databases">
        <title>Evolutionary innovations through gain and loss of genes in the ectomycorrhizal Boletales.</title>
        <authorList>
            <person name="Wu G."/>
            <person name="Miyauchi S."/>
            <person name="Morin E."/>
            <person name="Yang Z.-L."/>
            <person name="Xu J."/>
            <person name="Martin F.M."/>
        </authorList>
    </citation>
    <scope>NUCLEOTIDE SEQUENCE</scope>
    <source>
        <strain evidence="2">BR01</strain>
    </source>
</reference>
<name>A0A8I2Z1D0_9AGAM</name>
<sequence length="630" mass="71221">MVLKELPFDIYVQILKQLPVSAHSNEGPRTLVACLQVNSILQSAASISTLWEPHYRMRYTVSRPTNELSRRQALGDDWKSLYMERVRLDKLAIKILDGIIMERDGRLERAREVTSTLSHDVWNALAAEAQCPIPEPFRGVYDSNEGKVPRHAIPRRFWARSLLGTIARSHAVKIWSGVGDEDEDKENNHAETLEVAIACLSSYFARPPTEISSRLDVLSDLCRSYLEDKNLLINPLELNHDESTLRAISTSICDFLWEHGYRAAEHTRFNAFNTRFPHWFLTTHKDTIPISLVYIFVCLARRLGISAAPVDFPARVLAIVSSPDPAVLDIIVDVFGSRSKAILSLQEDIPRLLVDVGLAPIPLTRYIQPAATASMVVRASRNILASFSFLPPMEIISEGDLHTAYYVGLTVNLIFMNDRRYLLNIMKLITHFPLDILSVLTDALAPSLRPPIQAQLLANCKAAHEDEDEASASVTLRSKQSTRIQYFVGMIFRHVKYEYIGYIYGWEVRLSLAASVNVGSMFLQPSCMAPEGWITSMNVDSLPRRRHQPFYNILTQSGSVRYVAEENIEPTTLKPYAYRQLLENASEAGRYFEGLVQANERARLLLSPELLFAYPEDNAVGEMWIKDGKT</sequence>
<dbReference type="AlphaFoldDB" id="A0A8I2Z1D0"/>
<evidence type="ECO:0000259" key="1">
    <source>
        <dbReference type="SMART" id="SM00992"/>
    </source>
</evidence>
<proteinExistence type="predicted"/>
<dbReference type="PANTHER" id="PTHR31350:SF27">
    <property type="entry name" value="HEMIMETHYLATED DNA-BINDING DOMAIN-CONTAINING PROTEIN"/>
    <property type="match status" value="1"/>
</dbReference>
<organism evidence="2 3">
    <name type="scientific">Boletus reticuloceps</name>
    <dbReference type="NCBI Taxonomy" id="495285"/>
    <lineage>
        <taxon>Eukaryota</taxon>
        <taxon>Fungi</taxon>
        <taxon>Dikarya</taxon>
        <taxon>Basidiomycota</taxon>
        <taxon>Agaricomycotina</taxon>
        <taxon>Agaricomycetes</taxon>
        <taxon>Agaricomycetidae</taxon>
        <taxon>Boletales</taxon>
        <taxon>Boletineae</taxon>
        <taxon>Boletaceae</taxon>
        <taxon>Boletoideae</taxon>
        <taxon>Boletus</taxon>
    </lineage>
</organism>
<dbReference type="Proteomes" id="UP000683000">
    <property type="component" value="Unassembled WGS sequence"/>
</dbReference>
<evidence type="ECO:0000313" key="3">
    <source>
        <dbReference type="Proteomes" id="UP000683000"/>
    </source>
</evidence>
<dbReference type="SMART" id="SM00992">
    <property type="entry name" value="YccV-like"/>
    <property type="match status" value="1"/>
</dbReference>
<dbReference type="InterPro" id="IPR036047">
    <property type="entry name" value="F-box-like_dom_sf"/>
</dbReference>
<dbReference type="SUPFAM" id="SSF81383">
    <property type="entry name" value="F-box domain"/>
    <property type="match status" value="1"/>
</dbReference>
<dbReference type="Gene3D" id="2.30.30.390">
    <property type="entry name" value="Hemimethylated DNA-binding domain"/>
    <property type="match status" value="1"/>
</dbReference>
<evidence type="ECO:0000313" key="2">
    <source>
        <dbReference type="EMBL" id="KAG6380897.1"/>
    </source>
</evidence>
<comment type="caution">
    <text evidence="2">The sequence shown here is derived from an EMBL/GenBank/DDBJ whole genome shotgun (WGS) entry which is preliminary data.</text>
</comment>
<dbReference type="InterPro" id="IPR032698">
    <property type="entry name" value="SirB1_N"/>
</dbReference>
<dbReference type="SUPFAM" id="SSF141255">
    <property type="entry name" value="YccV-like"/>
    <property type="match status" value="1"/>
</dbReference>
<gene>
    <name evidence="2" type="ORF">JVT61DRAFT_5289</name>
</gene>
<dbReference type="GO" id="GO:0003677">
    <property type="term" value="F:DNA binding"/>
    <property type="evidence" value="ECO:0007669"/>
    <property type="project" value="InterPro"/>
</dbReference>
<dbReference type="Gene3D" id="1.20.1280.50">
    <property type="match status" value="1"/>
</dbReference>
<feature type="domain" description="Hemimethylated DNA-binding" evidence="1">
    <location>
        <begin position="483"/>
        <end position="603"/>
    </location>
</feature>
<dbReference type="PANTHER" id="PTHR31350">
    <property type="entry name" value="SI:DKEY-261L7.2"/>
    <property type="match status" value="1"/>
</dbReference>